<proteinExistence type="predicted"/>
<sequence>MKESPDLRLAFDVGHSSIGWAVLSITRGQMPALLGCGTVIFPTDDCLASERRKFRRQRRHVRATRLRIARLRRLLAHVGVLTTAQLESNGCAWPWLLAARVLREPNTLTAEEQTAGWKLLFDGRSLGGWHLYQQKGEPKTGWHVEQGVLICPKTNGRPNGSGGDLVTDTKFVDFEFSFEWRISPAGNSGVLYLFDESRAPGGPPMYRGDTGHSPLGFEYQVLDNENHPDGKRGPTHRAGALYDLNANDKAAPKPVGEWNESRIVLRGKHIEHWLNGVKSAEADLDSAAYREAFAKSKYHVVPKGGAPRICFGRRLESRRSCARHGPELIR</sequence>
<evidence type="ECO:0000313" key="3">
    <source>
        <dbReference type="Proteomes" id="UP000005824"/>
    </source>
</evidence>
<comment type="caution">
    <text evidence="2">The sequence shown here is derived from an EMBL/GenBank/DDBJ whole genome shotgun (WGS) entry which is preliminary data.</text>
</comment>
<name>B4DCB7_9BACT</name>
<gene>
    <name evidence="2" type="ORF">CfE428DRAFT_6558</name>
</gene>
<dbReference type="STRING" id="497964.CfE428DRAFT_6558"/>
<dbReference type="EMBL" id="ABVL01000047">
    <property type="protein sequence ID" value="EDY15906.1"/>
    <property type="molecule type" value="Genomic_DNA"/>
</dbReference>
<protein>
    <recommendedName>
        <fullName evidence="1">3-keto-alpha-glucoside-1,2-lyase/3-keto-2-hydroxy-glucal hydratase domain-containing protein</fullName>
    </recommendedName>
</protein>
<dbReference type="InterPro" id="IPR010496">
    <property type="entry name" value="AL/BT2_dom"/>
</dbReference>
<organism evidence="2 3">
    <name type="scientific">Chthoniobacter flavus Ellin428</name>
    <dbReference type="NCBI Taxonomy" id="497964"/>
    <lineage>
        <taxon>Bacteria</taxon>
        <taxon>Pseudomonadati</taxon>
        <taxon>Verrucomicrobiota</taxon>
        <taxon>Spartobacteria</taxon>
        <taxon>Chthoniobacterales</taxon>
        <taxon>Chthoniobacteraceae</taxon>
        <taxon>Chthoniobacter</taxon>
    </lineage>
</organism>
<dbReference type="eggNOG" id="COG2133">
    <property type="taxonomic scope" value="Bacteria"/>
</dbReference>
<evidence type="ECO:0000259" key="1">
    <source>
        <dbReference type="Pfam" id="PF06439"/>
    </source>
</evidence>
<dbReference type="InParanoid" id="B4DCB7"/>
<dbReference type="Gene3D" id="3.30.420.10">
    <property type="entry name" value="Ribonuclease H-like superfamily/Ribonuclease H"/>
    <property type="match status" value="1"/>
</dbReference>
<keyword evidence="3" id="KW-1185">Reference proteome</keyword>
<dbReference type="GO" id="GO:0003676">
    <property type="term" value="F:nucleic acid binding"/>
    <property type="evidence" value="ECO:0007669"/>
    <property type="project" value="InterPro"/>
</dbReference>
<dbReference type="Proteomes" id="UP000005824">
    <property type="component" value="Unassembled WGS sequence"/>
</dbReference>
<dbReference type="InterPro" id="IPR036397">
    <property type="entry name" value="RNaseH_sf"/>
</dbReference>
<evidence type="ECO:0000313" key="2">
    <source>
        <dbReference type="EMBL" id="EDY15906.1"/>
    </source>
</evidence>
<dbReference type="Pfam" id="PF06439">
    <property type="entry name" value="3keto-disac_hyd"/>
    <property type="match status" value="1"/>
</dbReference>
<reference evidence="2 3" key="1">
    <citation type="journal article" date="2011" name="J. Bacteriol.">
        <title>Genome sequence of Chthoniobacter flavus Ellin428, an aerobic heterotrophic soil bacterium.</title>
        <authorList>
            <person name="Kant R."/>
            <person name="van Passel M.W."/>
            <person name="Palva A."/>
            <person name="Lucas S."/>
            <person name="Lapidus A."/>
            <person name="Glavina Del Rio T."/>
            <person name="Dalin E."/>
            <person name="Tice H."/>
            <person name="Bruce D."/>
            <person name="Goodwin L."/>
            <person name="Pitluck S."/>
            <person name="Larimer F.W."/>
            <person name="Land M.L."/>
            <person name="Hauser L."/>
            <person name="Sangwan P."/>
            <person name="de Vos W.M."/>
            <person name="Janssen P.H."/>
            <person name="Smidt H."/>
        </authorList>
    </citation>
    <scope>NUCLEOTIDE SEQUENCE [LARGE SCALE GENOMIC DNA]</scope>
    <source>
        <strain evidence="2 3">Ellin428</strain>
    </source>
</reference>
<accession>B4DCB7</accession>
<dbReference type="AlphaFoldDB" id="B4DCB7"/>
<dbReference type="Gene3D" id="2.60.120.560">
    <property type="entry name" value="Exo-inulinase, domain 1"/>
    <property type="match status" value="1"/>
</dbReference>
<feature type="domain" description="3-keto-alpha-glucoside-1,2-lyase/3-keto-2-hydroxy-glucal hydratase" evidence="1">
    <location>
        <begin position="116"/>
        <end position="291"/>
    </location>
</feature>
<dbReference type="GO" id="GO:0016787">
    <property type="term" value="F:hydrolase activity"/>
    <property type="evidence" value="ECO:0007669"/>
    <property type="project" value="InterPro"/>
</dbReference>